<dbReference type="InterPro" id="IPR001494">
    <property type="entry name" value="Importin-beta_N"/>
</dbReference>
<evidence type="ECO:0000256" key="1">
    <source>
        <dbReference type="ARBA" id="ARBA00004123"/>
    </source>
</evidence>
<dbReference type="OrthoDB" id="3268246at2759"/>
<dbReference type="PANTHER" id="PTHR10997:SF29">
    <property type="entry name" value="ARM REPEAT SUPERFAMILY PROTEIN"/>
    <property type="match status" value="1"/>
</dbReference>
<evidence type="ECO:0000256" key="2">
    <source>
        <dbReference type="ARBA" id="ARBA00022448"/>
    </source>
</evidence>
<dbReference type="InterPro" id="IPR011989">
    <property type="entry name" value="ARM-like"/>
</dbReference>
<protein>
    <recommendedName>
        <fullName evidence="5">Importin N-terminal domain-containing protein</fullName>
    </recommendedName>
</protein>
<comment type="caution">
    <text evidence="6">The sequence shown here is derived from an EMBL/GenBank/DDBJ whole genome shotgun (WGS) entry which is preliminary data.</text>
</comment>
<dbReference type="GO" id="GO:0031267">
    <property type="term" value="F:small GTPase binding"/>
    <property type="evidence" value="ECO:0007669"/>
    <property type="project" value="InterPro"/>
</dbReference>
<dbReference type="GO" id="GO:0006606">
    <property type="term" value="P:protein import into nucleus"/>
    <property type="evidence" value="ECO:0007669"/>
    <property type="project" value="TreeGrafter"/>
</dbReference>
<dbReference type="AlphaFoldDB" id="A0A9P0ZN18"/>
<evidence type="ECO:0000256" key="3">
    <source>
        <dbReference type="ARBA" id="ARBA00023242"/>
    </source>
</evidence>
<dbReference type="Pfam" id="PF03810">
    <property type="entry name" value="IBN_N"/>
    <property type="match status" value="1"/>
</dbReference>
<dbReference type="GO" id="GO:0005049">
    <property type="term" value="F:nuclear export signal receptor activity"/>
    <property type="evidence" value="ECO:0007669"/>
    <property type="project" value="TreeGrafter"/>
</dbReference>
<keyword evidence="2" id="KW-0813">Transport</keyword>
<keyword evidence="3" id="KW-0539">Nucleus</keyword>
<gene>
    <name evidence="6" type="ORF">CEURO_LOCUS18176</name>
</gene>
<dbReference type="GO" id="GO:0005829">
    <property type="term" value="C:cytosol"/>
    <property type="evidence" value="ECO:0007669"/>
    <property type="project" value="TreeGrafter"/>
</dbReference>
<dbReference type="EMBL" id="CAMAPE010000051">
    <property type="protein sequence ID" value="CAH9108529.1"/>
    <property type="molecule type" value="Genomic_DNA"/>
</dbReference>
<feature type="compositionally biased region" description="Acidic residues" evidence="4">
    <location>
        <begin position="982"/>
        <end position="1019"/>
    </location>
</feature>
<name>A0A9P0ZN18_CUSEU</name>
<feature type="region of interest" description="Disordered" evidence="4">
    <location>
        <begin position="978"/>
        <end position="1019"/>
    </location>
</feature>
<keyword evidence="7" id="KW-1185">Reference proteome</keyword>
<evidence type="ECO:0000256" key="4">
    <source>
        <dbReference type="SAM" id="MobiDB-lite"/>
    </source>
</evidence>
<dbReference type="PANTHER" id="PTHR10997">
    <property type="entry name" value="IMPORTIN-7, 8, 11"/>
    <property type="match status" value="1"/>
</dbReference>
<dbReference type="Proteomes" id="UP001152484">
    <property type="component" value="Unassembled WGS sequence"/>
</dbReference>
<dbReference type="Gene3D" id="1.25.10.10">
    <property type="entry name" value="Leucine-rich Repeat Variant"/>
    <property type="match status" value="2"/>
</dbReference>
<accession>A0A9P0ZN18</accession>
<proteinExistence type="predicted"/>
<sequence length="1107" mass="123717">MRANLLIQLRSTAPVRVPPLVHPAMENHHISHLLSQTLSSDGNVVNSATEALGRLSTLPTFPTSLLSIVTGGETESQKLASATYLKNLIRRNANGPNPEFSKEFRDALMRALFQTEPAILNVLIEAFRSIVAIEFVNQSSWPELVPELRSVIQNSNLISNNGNLEWKTINSLTVLQSLIRPFQYFLSPTIMREPVPPQLELIAKEILAPLFAVFHHFVEKVLHVQDIAEAEIHSILIFTKCIYLSVRSHMPPALAPLVPSICRDLLKVLNSLSFDGGVNCKSDLFRLKTGKRSLLIFSVLVTRHRKISDKLMPDIVDCATKIVKHSTNISKLDSLSEKVVSLAFDVISRVLETGQGWRVVSPHFSSLLDSAIFPALVRNTKDMSEWDEDPEEYIRKNLPSELEEISGWREDLSTARKSAINLLGVISMAKGPPVSSNSSKRKKGEKSKKASCSSIGELLVFPFLSKFPVPTDANVKTVNEYYGVLMAYGSLLDFLKVEKPGYTATLLQTRLLALYRASIPEPYLIASANWVLGELASCLPEEMRADIYSALVDALVTPDRGDVSCYPVRVSAAGAIAQLVENGYMPPEWLSLLQVIVGRISDDEEETSISLQLLSTLAEAGDENIAPHIPHIVTLLVTRILNHTTIDSNPWPQVVKRVFATLAVMAQCWRDSATDENENADVDEMWLLGQRTLMEAFTAMLQHAWLKSAELMECEPGPSKLPSSSVDDASRLLAFVLHGITEKSEIAKLKIMELLHVWSDLIANWHAWEEMEDLSIFDCINEAVNLTRKLAVKNFNVGEFTSRTVPLPLIPRRSIIEGIGVFVAEAFSQYTSAVWRASSCVHMLLHGPDYSLEGESIKQSLTVSLTTAAFTRFRETQSKHIPLWKPLLLAISSCYLCCPDIVAKRLENIQSDGFTVFASALAFICTSKFEHSLSTESSFKLAVMALERVAAKLTQQSGDGNLLQSCIVSLIEASVRLKEMQEGEEEESENEDCSDGDTEEDEDDEDDSEEDDEREETEEEFLERYAETATALENETIHEGDEENEEYDIIELGCMERFDLQSTVVSFIERLHQVILQGQVMPSPELMSQFLEYFPECRLYFPQLQQH</sequence>
<dbReference type="SUPFAM" id="SSF48371">
    <property type="entry name" value="ARM repeat"/>
    <property type="match status" value="1"/>
</dbReference>
<dbReference type="GO" id="GO:0006611">
    <property type="term" value="P:protein export from nucleus"/>
    <property type="evidence" value="ECO:0007669"/>
    <property type="project" value="TreeGrafter"/>
</dbReference>
<dbReference type="InterPro" id="IPR016024">
    <property type="entry name" value="ARM-type_fold"/>
</dbReference>
<comment type="subcellular location">
    <subcellularLocation>
        <location evidence="1">Nucleus</location>
    </subcellularLocation>
</comment>
<dbReference type="PROSITE" id="PS50166">
    <property type="entry name" value="IMPORTIN_B_NT"/>
    <property type="match status" value="1"/>
</dbReference>
<feature type="domain" description="Importin N-terminal" evidence="5">
    <location>
        <begin position="48"/>
        <end position="114"/>
    </location>
</feature>
<dbReference type="GO" id="GO:0005635">
    <property type="term" value="C:nuclear envelope"/>
    <property type="evidence" value="ECO:0007669"/>
    <property type="project" value="TreeGrafter"/>
</dbReference>
<organism evidence="6 7">
    <name type="scientific">Cuscuta europaea</name>
    <name type="common">European dodder</name>
    <dbReference type="NCBI Taxonomy" id="41803"/>
    <lineage>
        <taxon>Eukaryota</taxon>
        <taxon>Viridiplantae</taxon>
        <taxon>Streptophyta</taxon>
        <taxon>Embryophyta</taxon>
        <taxon>Tracheophyta</taxon>
        <taxon>Spermatophyta</taxon>
        <taxon>Magnoliopsida</taxon>
        <taxon>eudicotyledons</taxon>
        <taxon>Gunneridae</taxon>
        <taxon>Pentapetalae</taxon>
        <taxon>asterids</taxon>
        <taxon>lamiids</taxon>
        <taxon>Solanales</taxon>
        <taxon>Convolvulaceae</taxon>
        <taxon>Cuscuteae</taxon>
        <taxon>Cuscuta</taxon>
        <taxon>Cuscuta subgen. Cuscuta</taxon>
    </lineage>
</organism>
<evidence type="ECO:0000313" key="6">
    <source>
        <dbReference type="EMBL" id="CAH9108529.1"/>
    </source>
</evidence>
<evidence type="ECO:0000313" key="7">
    <source>
        <dbReference type="Proteomes" id="UP001152484"/>
    </source>
</evidence>
<evidence type="ECO:0000259" key="5">
    <source>
        <dbReference type="PROSITE" id="PS50166"/>
    </source>
</evidence>
<reference evidence="6" key="1">
    <citation type="submission" date="2022-07" db="EMBL/GenBank/DDBJ databases">
        <authorList>
            <person name="Macas J."/>
            <person name="Novak P."/>
            <person name="Neumann P."/>
        </authorList>
    </citation>
    <scope>NUCLEOTIDE SEQUENCE</scope>
</reference>